<evidence type="ECO:0000259" key="5">
    <source>
        <dbReference type="PROSITE" id="PS51063"/>
    </source>
</evidence>
<dbReference type="InterPro" id="IPR014710">
    <property type="entry name" value="RmlC-like_jellyroll"/>
</dbReference>
<name>A0AAU9DLQ2_9FUSO</name>
<dbReference type="SUPFAM" id="SSF46785">
    <property type="entry name" value="Winged helix' DNA-binding domain"/>
    <property type="match status" value="1"/>
</dbReference>
<dbReference type="RefSeq" id="WP_307903741.1">
    <property type="nucleotide sequence ID" value="NZ_AP027059.1"/>
</dbReference>
<dbReference type="AlphaFoldDB" id="A0AAU9DLQ2"/>
<dbReference type="EMBL" id="AP027059">
    <property type="protein sequence ID" value="BDU50892.1"/>
    <property type="molecule type" value="Genomic_DNA"/>
</dbReference>
<dbReference type="PRINTS" id="PR00034">
    <property type="entry name" value="HTHCRP"/>
</dbReference>
<evidence type="ECO:0000259" key="4">
    <source>
        <dbReference type="PROSITE" id="PS50042"/>
    </source>
</evidence>
<dbReference type="GO" id="GO:0005829">
    <property type="term" value="C:cytosol"/>
    <property type="evidence" value="ECO:0007669"/>
    <property type="project" value="TreeGrafter"/>
</dbReference>
<dbReference type="InterPro" id="IPR000595">
    <property type="entry name" value="cNMP-bd_dom"/>
</dbReference>
<dbReference type="PROSITE" id="PS00889">
    <property type="entry name" value="CNMP_BINDING_2"/>
    <property type="match status" value="1"/>
</dbReference>
<keyword evidence="3" id="KW-0804">Transcription</keyword>
<dbReference type="SMART" id="SM00100">
    <property type="entry name" value="cNMP"/>
    <property type="match status" value="1"/>
</dbReference>
<dbReference type="InterPro" id="IPR036388">
    <property type="entry name" value="WH-like_DNA-bd_sf"/>
</dbReference>
<dbReference type="InterPro" id="IPR050397">
    <property type="entry name" value="Env_Response_Regulators"/>
</dbReference>
<dbReference type="InterPro" id="IPR018490">
    <property type="entry name" value="cNMP-bd_dom_sf"/>
</dbReference>
<dbReference type="PROSITE" id="PS51063">
    <property type="entry name" value="HTH_CRP_2"/>
    <property type="match status" value="1"/>
</dbReference>
<dbReference type="Gene3D" id="1.10.10.10">
    <property type="entry name" value="Winged helix-like DNA-binding domain superfamily/Winged helix DNA-binding domain"/>
    <property type="match status" value="1"/>
</dbReference>
<organism evidence="6 7">
    <name type="scientific">Haliovirga abyssi</name>
    <dbReference type="NCBI Taxonomy" id="2996794"/>
    <lineage>
        <taxon>Bacteria</taxon>
        <taxon>Fusobacteriati</taxon>
        <taxon>Fusobacteriota</taxon>
        <taxon>Fusobacteriia</taxon>
        <taxon>Fusobacteriales</taxon>
        <taxon>Haliovirgaceae</taxon>
        <taxon>Haliovirga</taxon>
    </lineage>
</organism>
<dbReference type="InterPro" id="IPR036390">
    <property type="entry name" value="WH_DNA-bd_sf"/>
</dbReference>
<dbReference type="InterPro" id="IPR018335">
    <property type="entry name" value="Tscrpt_reg_HTH_Crp-type_CS"/>
</dbReference>
<dbReference type="PROSITE" id="PS50042">
    <property type="entry name" value="CNMP_BINDING_3"/>
    <property type="match status" value="1"/>
</dbReference>
<keyword evidence="7" id="KW-1185">Reference proteome</keyword>
<dbReference type="KEGG" id="haby:HLVA_14610"/>
<dbReference type="SMART" id="SM00419">
    <property type="entry name" value="HTH_CRP"/>
    <property type="match status" value="1"/>
</dbReference>
<feature type="domain" description="HTH crp-type" evidence="5">
    <location>
        <begin position="145"/>
        <end position="218"/>
    </location>
</feature>
<proteinExistence type="predicted"/>
<dbReference type="CDD" id="cd00038">
    <property type="entry name" value="CAP_ED"/>
    <property type="match status" value="1"/>
</dbReference>
<dbReference type="PRINTS" id="PR00103">
    <property type="entry name" value="CAMPKINASE"/>
</dbReference>
<keyword evidence="1" id="KW-0805">Transcription regulation</keyword>
<keyword evidence="2" id="KW-0238">DNA-binding</keyword>
<feature type="domain" description="Cyclic nucleotide-binding" evidence="4">
    <location>
        <begin position="11"/>
        <end position="131"/>
    </location>
</feature>
<evidence type="ECO:0000313" key="6">
    <source>
        <dbReference type="EMBL" id="BDU50892.1"/>
    </source>
</evidence>
<evidence type="ECO:0000256" key="3">
    <source>
        <dbReference type="ARBA" id="ARBA00023163"/>
    </source>
</evidence>
<protein>
    <submittedName>
        <fullName evidence="6">Crp/Fnr family transcriptional regulator</fullName>
    </submittedName>
</protein>
<evidence type="ECO:0000313" key="7">
    <source>
        <dbReference type="Proteomes" id="UP001321582"/>
    </source>
</evidence>
<dbReference type="Pfam" id="PF13545">
    <property type="entry name" value="HTH_Crp_2"/>
    <property type="match status" value="1"/>
</dbReference>
<dbReference type="Gene3D" id="2.60.120.10">
    <property type="entry name" value="Jelly Rolls"/>
    <property type="match status" value="1"/>
</dbReference>
<dbReference type="Pfam" id="PF00027">
    <property type="entry name" value="cNMP_binding"/>
    <property type="match status" value="1"/>
</dbReference>
<dbReference type="PROSITE" id="PS00042">
    <property type="entry name" value="HTH_CRP_1"/>
    <property type="match status" value="1"/>
</dbReference>
<dbReference type="GO" id="GO:0003700">
    <property type="term" value="F:DNA-binding transcription factor activity"/>
    <property type="evidence" value="ECO:0007669"/>
    <property type="project" value="InterPro"/>
</dbReference>
<sequence>MDLEFLRDMVILEDLSEEDLLGLSKIVYTKTLKKGEILFFEGDKGDSMYIIKSGKVKILKLSEDGREKILSILSEGDFLGEMALLDSEMRSATVEAMEEIELYAIYKTEFLDFLKKNFSVTMHIIRTLSDRVRILNKKVEVLTFKDVYARFNETLKELSEKYGVVHKGTIKLNINLTHKDLANMLGVTRETVTRMIGKLKREGILDIQDKKIIILDIEKLENMKI</sequence>
<dbReference type="InterPro" id="IPR018488">
    <property type="entry name" value="cNMP-bd_CS"/>
</dbReference>
<dbReference type="PANTHER" id="PTHR24567">
    <property type="entry name" value="CRP FAMILY TRANSCRIPTIONAL REGULATORY PROTEIN"/>
    <property type="match status" value="1"/>
</dbReference>
<dbReference type="PANTHER" id="PTHR24567:SF74">
    <property type="entry name" value="HTH-TYPE TRANSCRIPTIONAL REGULATOR ARCR"/>
    <property type="match status" value="1"/>
</dbReference>
<evidence type="ECO:0000256" key="1">
    <source>
        <dbReference type="ARBA" id="ARBA00023015"/>
    </source>
</evidence>
<dbReference type="Proteomes" id="UP001321582">
    <property type="component" value="Chromosome"/>
</dbReference>
<dbReference type="SUPFAM" id="SSF51206">
    <property type="entry name" value="cAMP-binding domain-like"/>
    <property type="match status" value="1"/>
</dbReference>
<evidence type="ECO:0000256" key="2">
    <source>
        <dbReference type="ARBA" id="ARBA00023125"/>
    </source>
</evidence>
<gene>
    <name evidence="6" type="ORF">HLVA_14610</name>
</gene>
<dbReference type="InterPro" id="IPR012318">
    <property type="entry name" value="HTH_CRP"/>
</dbReference>
<dbReference type="GO" id="GO:0003677">
    <property type="term" value="F:DNA binding"/>
    <property type="evidence" value="ECO:0007669"/>
    <property type="project" value="UniProtKB-KW"/>
</dbReference>
<reference evidence="6 7" key="1">
    <citation type="submission" date="2022-11" db="EMBL/GenBank/DDBJ databases">
        <title>Haliovirga abyssi gen. nov., sp. nov., a mesophilic fermentative bacterium isolated from the Iheya North hydrothermal field and the proposal of Haliovirgaceae fam. nov.</title>
        <authorList>
            <person name="Miyazaki U."/>
            <person name="Tame A."/>
            <person name="Miyazaki J."/>
            <person name="Takai K."/>
            <person name="Sawayama S."/>
            <person name="Kitajima M."/>
            <person name="Okamoto A."/>
            <person name="Nakagawa S."/>
        </authorList>
    </citation>
    <scope>NUCLEOTIDE SEQUENCE [LARGE SCALE GENOMIC DNA]</scope>
    <source>
        <strain evidence="6 7">IC12</strain>
    </source>
</reference>
<accession>A0AAU9DLQ2</accession>